<name>A0A0F9P044_9ZZZZ</name>
<reference evidence="1" key="1">
    <citation type="journal article" date="2015" name="Nature">
        <title>Complex archaea that bridge the gap between prokaryotes and eukaryotes.</title>
        <authorList>
            <person name="Spang A."/>
            <person name="Saw J.H."/>
            <person name="Jorgensen S.L."/>
            <person name="Zaremba-Niedzwiedzka K."/>
            <person name="Martijn J."/>
            <person name="Lind A.E."/>
            <person name="van Eijk R."/>
            <person name="Schleper C."/>
            <person name="Guy L."/>
            <person name="Ettema T.J."/>
        </authorList>
    </citation>
    <scope>NUCLEOTIDE SEQUENCE</scope>
</reference>
<proteinExistence type="predicted"/>
<comment type="caution">
    <text evidence="1">The sequence shown here is derived from an EMBL/GenBank/DDBJ whole genome shotgun (WGS) entry which is preliminary data.</text>
</comment>
<sequence>ELETELGLRSEAAVERQMLGAQGFATLDAIDKERVVRGEALVSTLIRDLELSV</sequence>
<dbReference type="AlphaFoldDB" id="A0A0F9P044"/>
<evidence type="ECO:0000313" key="1">
    <source>
        <dbReference type="EMBL" id="KKM86847.1"/>
    </source>
</evidence>
<accession>A0A0F9P044</accession>
<protein>
    <submittedName>
        <fullName evidence="1">Uncharacterized protein</fullName>
    </submittedName>
</protein>
<feature type="non-terminal residue" evidence="1">
    <location>
        <position position="1"/>
    </location>
</feature>
<dbReference type="EMBL" id="LAZR01007192">
    <property type="protein sequence ID" value="KKM86847.1"/>
    <property type="molecule type" value="Genomic_DNA"/>
</dbReference>
<gene>
    <name evidence="1" type="ORF">LCGC14_1274970</name>
</gene>
<organism evidence="1">
    <name type="scientific">marine sediment metagenome</name>
    <dbReference type="NCBI Taxonomy" id="412755"/>
    <lineage>
        <taxon>unclassified sequences</taxon>
        <taxon>metagenomes</taxon>
        <taxon>ecological metagenomes</taxon>
    </lineage>
</organism>